<evidence type="ECO:0000313" key="3">
    <source>
        <dbReference type="Proteomes" id="UP000696931"/>
    </source>
</evidence>
<dbReference type="InterPro" id="IPR011042">
    <property type="entry name" value="6-blade_b-propeller_TolB-like"/>
</dbReference>
<dbReference type="Proteomes" id="UP000696931">
    <property type="component" value="Unassembled WGS sequence"/>
</dbReference>
<evidence type="ECO:0000256" key="1">
    <source>
        <dbReference type="SAM" id="SignalP"/>
    </source>
</evidence>
<proteinExistence type="predicted"/>
<dbReference type="Gene3D" id="2.120.10.30">
    <property type="entry name" value="TolB, C-terminal domain"/>
    <property type="match status" value="1"/>
</dbReference>
<sequence>MRRLITLFLLLAATFAAAPRAAHAAIGAPTSWFAPPANVYEVLGHPDGTIWVGCWPGVYRFSRAGTNLGPVANFVCLSMATCPNGDVVALDYVNRTVHRFTSSGAFVRSFALTNVGGDGDATLVTDDANNIYVLFKYNGPNYVLPWIRKYDEFGTQLAETGPIDVAHGLTRIGNTLYAAELYTKKILKFDLNLQPQGFVTVPEPSQYSYTLEADRDGNLLLTDYYSHELRRMTTSGSVLETVLNGFPGWPGYYPFWNPAGTSQAPDGLYIAADPEHGFVLLFGAQVTPARTSTFGAVKAGTR</sequence>
<dbReference type="EMBL" id="JACRIW010000102">
    <property type="protein sequence ID" value="MBI5170661.1"/>
    <property type="molecule type" value="Genomic_DNA"/>
</dbReference>
<evidence type="ECO:0008006" key="4">
    <source>
        <dbReference type="Google" id="ProtNLM"/>
    </source>
</evidence>
<comment type="caution">
    <text evidence="2">The sequence shown here is derived from an EMBL/GenBank/DDBJ whole genome shotgun (WGS) entry which is preliminary data.</text>
</comment>
<evidence type="ECO:0000313" key="2">
    <source>
        <dbReference type="EMBL" id="MBI5170661.1"/>
    </source>
</evidence>
<feature type="signal peptide" evidence="1">
    <location>
        <begin position="1"/>
        <end position="24"/>
    </location>
</feature>
<dbReference type="SUPFAM" id="SSF63829">
    <property type="entry name" value="Calcium-dependent phosphotriesterase"/>
    <property type="match status" value="1"/>
</dbReference>
<organism evidence="2 3">
    <name type="scientific">Eiseniibacteriota bacterium</name>
    <dbReference type="NCBI Taxonomy" id="2212470"/>
    <lineage>
        <taxon>Bacteria</taxon>
        <taxon>Candidatus Eiseniibacteriota</taxon>
    </lineage>
</organism>
<keyword evidence="1" id="KW-0732">Signal</keyword>
<accession>A0A933SG19</accession>
<reference evidence="2" key="1">
    <citation type="submission" date="2020-07" db="EMBL/GenBank/DDBJ databases">
        <title>Huge and variable diversity of episymbiotic CPR bacteria and DPANN archaea in groundwater ecosystems.</title>
        <authorList>
            <person name="He C.Y."/>
            <person name="Keren R."/>
            <person name="Whittaker M."/>
            <person name="Farag I.F."/>
            <person name="Doudna J."/>
            <person name="Cate J.H.D."/>
            <person name="Banfield J.F."/>
        </authorList>
    </citation>
    <scope>NUCLEOTIDE SEQUENCE</scope>
    <source>
        <strain evidence="2">NC_groundwater_1813_Pr3_B-0.1um_71_17</strain>
    </source>
</reference>
<dbReference type="AlphaFoldDB" id="A0A933SG19"/>
<feature type="chain" id="PRO_5037296686" description="6-bladed beta-propeller" evidence="1">
    <location>
        <begin position="25"/>
        <end position="302"/>
    </location>
</feature>
<protein>
    <recommendedName>
        <fullName evidence="4">6-bladed beta-propeller</fullName>
    </recommendedName>
</protein>
<name>A0A933SG19_UNCEI</name>
<gene>
    <name evidence="2" type="ORF">HZA61_14325</name>
</gene>